<sequence length="753" mass="82706">MGDLAAPLVDDASLIHDSMGSLHAKPTPTSSTIGGSFQHACGKVRDLGTMDGAVLLAFAASIGNMLQGWDNASIAGAMFYIKEEFNLDSMPMVEGCIMAMALFGATVITTLSGLLSDKFGRWAMLLTSAVLSLVSALLVIFWSQHVYMLLFARLIQGFSIGLAVTLVPLYIAETAPSDIRGKLSTFPQLSGSAGMFLSYCMVFWMSMLPNASWRFMLGIQLIPSVIYSLLVIFYLPETPSWLVSQGRVDEAKKVLQRLRKEEDVSGEMASLLEGTRVGNQAPSMEEYLISTNEKLLNDKLVPAEEMIKLYGLPEEVYCVAYPLKRQNTEDSVIGHSTGHGASFYDPIVSITRSFHESFIEDAHNIFNEVKEHGPVERDEENQDDPKEHDLEHQRDDVDDVGENDQLIQSKPKINGLLAGGKSGYIGGGWKLAWKTSSEYCLDGHMDSGMERLYLHEEGVPISENVLLIDVPASGDLIKATALVNKSVFHKDQTGNNNIDLCSHDKGFKSTKWNDLLEPGVKRALVLGVGIQILQQFAGINGILYYTPQILEQAGVGVLLSKFGINPSSVSILMSAITTLLMLPFICIAMWLMDRKGRRRLLIVTIPILVVSLIVLVTVNIVKLSAELHALLSTMSVGIYFCVFVMGFGPIPNIFCSEIFPNKVRAICLGLCSLTFWICDIIVTYTLPVLLRCIGLAGVFGIYAIVCVLAFVFVCFKMPETKGVPIEVMAELFAFDASHPSQQNENVYSQEEDL</sequence>
<dbReference type="Pfam" id="PF00083">
    <property type="entry name" value="Sugar_tr"/>
    <property type="match status" value="2"/>
</dbReference>
<dbReference type="InterPro" id="IPR036259">
    <property type="entry name" value="MFS_trans_sf"/>
</dbReference>
<comment type="caution">
    <text evidence="10">The sequence shown here is derived from an EMBL/GenBank/DDBJ whole genome shotgun (WGS) entry which is preliminary data.</text>
</comment>
<protein>
    <recommendedName>
        <fullName evidence="9">Major facilitator superfamily (MFS) profile domain-containing protein</fullName>
    </recommendedName>
</protein>
<keyword evidence="3" id="KW-0813">Transport</keyword>
<keyword evidence="11" id="KW-1185">Reference proteome</keyword>
<accession>A0AAD8WEC8</accession>
<evidence type="ECO:0000259" key="9">
    <source>
        <dbReference type="PROSITE" id="PS50850"/>
    </source>
</evidence>
<dbReference type="PRINTS" id="PR00171">
    <property type="entry name" value="SUGRTRNSPORT"/>
</dbReference>
<dbReference type="InterPro" id="IPR005829">
    <property type="entry name" value="Sugar_transporter_CS"/>
</dbReference>
<feature type="transmembrane region" description="Helical" evidence="8">
    <location>
        <begin position="150"/>
        <end position="171"/>
    </location>
</feature>
<feature type="transmembrane region" description="Helical" evidence="8">
    <location>
        <begin position="627"/>
        <end position="651"/>
    </location>
</feature>
<keyword evidence="5 8" id="KW-1133">Transmembrane helix</keyword>
<dbReference type="EMBL" id="JAUUTY010000004">
    <property type="protein sequence ID" value="KAK1653386.1"/>
    <property type="molecule type" value="Genomic_DNA"/>
</dbReference>
<comment type="subcellular location">
    <subcellularLocation>
        <location evidence="1">Membrane</location>
        <topology evidence="1">Multi-pass membrane protein</topology>
    </subcellularLocation>
</comment>
<dbReference type="PROSITE" id="PS00217">
    <property type="entry name" value="SUGAR_TRANSPORT_2"/>
    <property type="match status" value="1"/>
</dbReference>
<feature type="region of interest" description="Disordered" evidence="7">
    <location>
        <begin position="370"/>
        <end position="402"/>
    </location>
</feature>
<organism evidence="10 11">
    <name type="scientific">Lolium multiflorum</name>
    <name type="common">Italian ryegrass</name>
    <name type="synonym">Lolium perenne subsp. multiflorum</name>
    <dbReference type="NCBI Taxonomy" id="4521"/>
    <lineage>
        <taxon>Eukaryota</taxon>
        <taxon>Viridiplantae</taxon>
        <taxon>Streptophyta</taxon>
        <taxon>Embryophyta</taxon>
        <taxon>Tracheophyta</taxon>
        <taxon>Spermatophyta</taxon>
        <taxon>Magnoliopsida</taxon>
        <taxon>Liliopsida</taxon>
        <taxon>Poales</taxon>
        <taxon>Poaceae</taxon>
        <taxon>BOP clade</taxon>
        <taxon>Pooideae</taxon>
        <taxon>Poodae</taxon>
        <taxon>Poeae</taxon>
        <taxon>Poeae Chloroplast Group 2 (Poeae type)</taxon>
        <taxon>Loliodinae</taxon>
        <taxon>Loliinae</taxon>
        <taxon>Lolium</taxon>
    </lineage>
</organism>
<dbReference type="PROSITE" id="PS50850">
    <property type="entry name" value="MFS"/>
    <property type="match status" value="1"/>
</dbReference>
<evidence type="ECO:0000256" key="3">
    <source>
        <dbReference type="ARBA" id="ARBA00022448"/>
    </source>
</evidence>
<dbReference type="GO" id="GO:0016020">
    <property type="term" value="C:membrane"/>
    <property type="evidence" value="ECO:0007669"/>
    <property type="project" value="UniProtKB-SubCell"/>
</dbReference>
<feature type="transmembrane region" description="Helical" evidence="8">
    <location>
        <begin position="215"/>
        <end position="235"/>
    </location>
</feature>
<name>A0AAD8WEC8_LOLMU</name>
<feature type="transmembrane region" description="Helical" evidence="8">
    <location>
        <begin position="122"/>
        <end position="143"/>
    </location>
</feature>
<gene>
    <name evidence="10" type="ORF">QYE76_071191</name>
</gene>
<feature type="transmembrane region" description="Helical" evidence="8">
    <location>
        <begin position="96"/>
        <end position="116"/>
    </location>
</feature>
<feature type="transmembrane region" description="Helical" evidence="8">
    <location>
        <begin position="663"/>
        <end position="682"/>
    </location>
</feature>
<dbReference type="GO" id="GO:0022857">
    <property type="term" value="F:transmembrane transporter activity"/>
    <property type="evidence" value="ECO:0007669"/>
    <property type="project" value="InterPro"/>
</dbReference>
<dbReference type="InterPro" id="IPR003663">
    <property type="entry name" value="Sugar/inositol_transpt"/>
</dbReference>
<feature type="transmembrane region" description="Helical" evidence="8">
    <location>
        <begin position="688"/>
        <end position="715"/>
    </location>
</feature>
<evidence type="ECO:0000256" key="4">
    <source>
        <dbReference type="ARBA" id="ARBA00022692"/>
    </source>
</evidence>
<reference evidence="10" key="1">
    <citation type="submission" date="2023-07" db="EMBL/GenBank/DDBJ databases">
        <title>A chromosome-level genome assembly of Lolium multiflorum.</title>
        <authorList>
            <person name="Chen Y."/>
            <person name="Copetti D."/>
            <person name="Kolliker R."/>
            <person name="Studer B."/>
        </authorList>
    </citation>
    <scope>NUCLEOTIDE SEQUENCE</scope>
    <source>
        <strain evidence="10">02402/16</strain>
        <tissue evidence="10">Leaf</tissue>
    </source>
</reference>
<dbReference type="Proteomes" id="UP001231189">
    <property type="component" value="Unassembled WGS sequence"/>
</dbReference>
<dbReference type="InterPro" id="IPR005828">
    <property type="entry name" value="MFS_sugar_transport-like"/>
</dbReference>
<feature type="transmembrane region" description="Helical" evidence="8">
    <location>
        <begin position="191"/>
        <end position="208"/>
    </location>
</feature>
<proteinExistence type="inferred from homology"/>
<dbReference type="Gene3D" id="1.20.1250.20">
    <property type="entry name" value="MFS general substrate transporter like domains"/>
    <property type="match status" value="2"/>
</dbReference>
<feature type="transmembrane region" description="Helical" evidence="8">
    <location>
        <begin position="600"/>
        <end position="621"/>
    </location>
</feature>
<dbReference type="InterPro" id="IPR050814">
    <property type="entry name" value="Myo-inositol_Transporter"/>
</dbReference>
<dbReference type="AlphaFoldDB" id="A0AAD8WEC8"/>
<dbReference type="PANTHER" id="PTHR48020:SF35">
    <property type="entry name" value="SUGAR TRANSPORTER"/>
    <property type="match status" value="1"/>
</dbReference>
<feature type="domain" description="Major facilitator superfamily (MFS) profile" evidence="9">
    <location>
        <begin position="56"/>
        <end position="721"/>
    </location>
</feature>
<dbReference type="SUPFAM" id="SSF103473">
    <property type="entry name" value="MFS general substrate transporter"/>
    <property type="match status" value="1"/>
</dbReference>
<evidence type="ECO:0000256" key="2">
    <source>
        <dbReference type="ARBA" id="ARBA00010992"/>
    </source>
</evidence>
<feature type="compositionally biased region" description="Basic and acidic residues" evidence="7">
    <location>
        <begin position="383"/>
        <end position="395"/>
    </location>
</feature>
<evidence type="ECO:0000313" key="11">
    <source>
        <dbReference type="Proteomes" id="UP001231189"/>
    </source>
</evidence>
<comment type="similarity">
    <text evidence="2">Belongs to the major facilitator superfamily. Sugar transporter (TC 2.A.1.1) family.</text>
</comment>
<evidence type="ECO:0000256" key="1">
    <source>
        <dbReference type="ARBA" id="ARBA00004141"/>
    </source>
</evidence>
<evidence type="ECO:0000256" key="6">
    <source>
        <dbReference type="ARBA" id="ARBA00023136"/>
    </source>
</evidence>
<evidence type="ECO:0000256" key="5">
    <source>
        <dbReference type="ARBA" id="ARBA00022989"/>
    </source>
</evidence>
<dbReference type="InterPro" id="IPR020846">
    <property type="entry name" value="MFS_dom"/>
</dbReference>
<keyword evidence="4 8" id="KW-0812">Transmembrane</keyword>
<evidence type="ECO:0000313" key="10">
    <source>
        <dbReference type="EMBL" id="KAK1653386.1"/>
    </source>
</evidence>
<keyword evidence="6 8" id="KW-0472">Membrane</keyword>
<evidence type="ECO:0000256" key="8">
    <source>
        <dbReference type="SAM" id="Phobius"/>
    </source>
</evidence>
<evidence type="ECO:0000256" key="7">
    <source>
        <dbReference type="SAM" id="MobiDB-lite"/>
    </source>
</evidence>
<feature type="transmembrane region" description="Helical" evidence="8">
    <location>
        <begin position="569"/>
        <end position="591"/>
    </location>
</feature>
<dbReference type="PANTHER" id="PTHR48020">
    <property type="entry name" value="PROTON MYO-INOSITOL COTRANSPORTER"/>
    <property type="match status" value="1"/>
</dbReference>